<accession>A0A1L9TU56</accession>
<evidence type="ECO:0000313" key="3">
    <source>
        <dbReference type="EMBL" id="OJJ62952.1"/>
    </source>
</evidence>
<name>A0A1L9TU56_9EURO</name>
<proteinExistence type="predicted"/>
<feature type="repeat" description="TPR" evidence="1">
    <location>
        <begin position="458"/>
        <end position="491"/>
    </location>
</feature>
<dbReference type="EMBL" id="KV878583">
    <property type="protein sequence ID" value="OJJ62952.1"/>
    <property type="molecule type" value="Genomic_DNA"/>
</dbReference>
<dbReference type="AlphaFoldDB" id="A0A1L9TU56"/>
<dbReference type="SMART" id="SM00028">
    <property type="entry name" value="TPR"/>
    <property type="match status" value="3"/>
</dbReference>
<dbReference type="VEuPathDB" id="FungiDB:ASPSYDRAFT_129738"/>
<dbReference type="STRING" id="1036612.A0A1L9TU56"/>
<organism evidence="3 4">
    <name type="scientific">Aspergillus sydowii CBS 593.65</name>
    <dbReference type="NCBI Taxonomy" id="1036612"/>
    <lineage>
        <taxon>Eukaryota</taxon>
        <taxon>Fungi</taxon>
        <taxon>Dikarya</taxon>
        <taxon>Ascomycota</taxon>
        <taxon>Pezizomycotina</taxon>
        <taxon>Eurotiomycetes</taxon>
        <taxon>Eurotiomycetidae</taxon>
        <taxon>Eurotiales</taxon>
        <taxon>Aspergillaceae</taxon>
        <taxon>Aspergillus</taxon>
        <taxon>Aspergillus subgen. Nidulantes</taxon>
    </lineage>
</organism>
<dbReference type="SUPFAM" id="SSF48452">
    <property type="entry name" value="TPR-like"/>
    <property type="match status" value="1"/>
</dbReference>
<keyword evidence="4" id="KW-1185">Reference proteome</keyword>
<dbReference type="PANTHER" id="PTHR42345:SF2">
    <property type="entry name" value="HELICASE-LIKE PROTEIN"/>
    <property type="match status" value="1"/>
</dbReference>
<reference evidence="4" key="1">
    <citation type="journal article" date="2017" name="Genome Biol.">
        <title>Comparative genomics reveals high biological diversity and specific adaptations in the industrially and medically important fungal genus Aspergillus.</title>
        <authorList>
            <person name="de Vries R.P."/>
            <person name="Riley R."/>
            <person name="Wiebenga A."/>
            <person name="Aguilar-Osorio G."/>
            <person name="Amillis S."/>
            <person name="Uchima C.A."/>
            <person name="Anderluh G."/>
            <person name="Asadollahi M."/>
            <person name="Askin M."/>
            <person name="Barry K."/>
            <person name="Battaglia E."/>
            <person name="Bayram O."/>
            <person name="Benocci T."/>
            <person name="Braus-Stromeyer S.A."/>
            <person name="Caldana C."/>
            <person name="Canovas D."/>
            <person name="Cerqueira G.C."/>
            <person name="Chen F."/>
            <person name="Chen W."/>
            <person name="Choi C."/>
            <person name="Clum A."/>
            <person name="Dos Santos R.A."/>
            <person name="Damasio A.R."/>
            <person name="Diallinas G."/>
            <person name="Emri T."/>
            <person name="Fekete E."/>
            <person name="Flipphi M."/>
            <person name="Freyberg S."/>
            <person name="Gallo A."/>
            <person name="Gournas C."/>
            <person name="Habgood R."/>
            <person name="Hainaut M."/>
            <person name="Harispe M.L."/>
            <person name="Henrissat B."/>
            <person name="Hilden K.S."/>
            <person name="Hope R."/>
            <person name="Hossain A."/>
            <person name="Karabika E."/>
            <person name="Karaffa L."/>
            <person name="Karanyi Z."/>
            <person name="Krasevec N."/>
            <person name="Kuo A."/>
            <person name="Kusch H."/>
            <person name="LaButti K."/>
            <person name="Lagendijk E.L."/>
            <person name="Lapidus A."/>
            <person name="Levasseur A."/>
            <person name="Lindquist E."/>
            <person name="Lipzen A."/>
            <person name="Logrieco A.F."/>
            <person name="MacCabe A."/>
            <person name="Maekelae M.R."/>
            <person name="Malavazi I."/>
            <person name="Melin P."/>
            <person name="Meyer V."/>
            <person name="Mielnichuk N."/>
            <person name="Miskei M."/>
            <person name="Molnar A.P."/>
            <person name="Mule G."/>
            <person name="Ngan C.Y."/>
            <person name="Orejas M."/>
            <person name="Orosz E."/>
            <person name="Ouedraogo J.P."/>
            <person name="Overkamp K.M."/>
            <person name="Park H.-S."/>
            <person name="Perrone G."/>
            <person name="Piumi F."/>
            <person name="Punt P.J."/>
            <person name="Ram A.F."/>
            <person name="Ramon A."/>
            <person name="Rauscher S."/>
            <person name="Record E."/>
            <person name="Riano-Pachon D.M."/>
            <person name="Robert V."/>
            <person name="Roehrig J."/>
            <person name="Ruller R."/>
            <person name="Salamov A."/>
            <person name="Salih N.S."/>
            <person name="Samson R.A."/>
            <person name="Sandor E."/>
            <person name="Sanguinetti M."/>
            <person name="Schuetze T."/>
            <person name="Sepcic K."/>
            <person name="Shelest E."/>
            <person name="Sherlock G."/>
            <person name="Sophianopoulou V."/>
            <person name="Squina F.M."/>
            <person name="Sun H."/>
            <person name="Susca A."/>
            <person name="Todd R.B."/>
            <person name="Tsang A."/>
            <person name="Unkles S.E."/>
            <person name="van de Wiele N."/>
            <person name="van Rossen-Uffink D."/>
            <person name="Oliveira J.V."/>
            <person name="Vesth T.C."/>
            <person name="Visser J."/>
            <person name="Yu J.-H."/>
            <person name="Zhou M."/>
            <person name="Andersen M.R."/>
            <person name="Archer D.B."/>
            <person name="Baker S.E."/>
            <person name="Benoit I."/>
            <person name="Brakhage A.A."/>
            <person name="Braus G.H."/>
            <person name="Fischer R."/>
            <person name="Frisvad J.C."/>
            <person name="Goldman G.H."/>
            <person name="Houbraken J."/>
            <person name="Oakley B."/>
            <person name="Pocsi I."/>
            <person name="Scazzocchio C."/>
            <person name="Seiboth B."/>
            <person name="vanKuyk P.A."/>
            <person name="Wortman J."/>
            <person name="Dyer P.S."/>
            <person name="Grigoriev I.V."/>
        </authorList>
    </citation>
    <scope>NUCLEOTIDE SEQUENCE [LARGE SCALE GENOMIC DNA]</scope>
    <source>
        <strain evidence="4">CBS 593.65</strain>
    </source>
</reference>
<feature type="region of interest" description="Disordered" evidence="2">
    <location>
        <begin position="1"/>
        <end position="89"/>
    </location>
</feature>
<sequence length="909" mass="101512">MSDDSPSGTLPQTHLGNVSPNSYVASSAGSVDPTISTRVLDNVEESPETDLSPVARDNEEEDHADSGIANDAETVSHNTTAPVAKPALPPEKQVEEFRMQRNVGALQLGISGPHAYSTRVKIYQLRDRDDDDDWQRAKGDGTIQEPTHASFALYKKKRFIRTEGKDIGRYTENSEDSVLFDVESHPEYENINPGTVSADGFALDAWDYEETHLPRWHRVRVACMDVNSIPIKRLNRRVHELKTDTGELGWDPQKRLLDLVEFFPEIGSRHASPAFTLRTEGQIFELLGILNSGDLSIDFRSKPSVGQEWRDPAKPRGGLWDVVLQVITAKELALRLGYSRTVSWGPGLNSGVVASMIIADQWLKHIDIATVRPTLDLPDTPPPAETLARAEEYKSKGDEAFSKKHYAEALELYTQASGLNQPNAVYMHDRAAALYGLERYDASWRDAFIATILDPKSAEAWCRFGLASMKMDRAKDAIQAYEEAIAIAADAATEEMRRGLDEAKARNKALLDIIDTETDVLKREVFRREYLEQDFAMPIQNTVVRSLVHAQQVEGLLLFAEKLEWPWIEETRIYSGKAYSNFEKDGNIHIDLYDWLFGMVLPGKWFARKIMTALILCTPSISKVLSPAPDYDCGLSLQDKSYWRARTVLGRALGCLPGVIALCGWIGPCPPVEFIPGPAQSHPLHVYLETRELRLAVQYSYDSGDAICSLPLPDRHDDTRLQPDEDPELWSADICDPHNWVIPEPPVQQQARTCEMKAVQLRQSETTDHEKGDHDQDLHYRAQVVFKLGNSDELITYKLSTNPVFVTVPSCSPGPKGAHAVHRRELYRYATNRIWPIESLHDLTAEDTDGVDVIIINATGTGAEVLARAWCAERGKSAVIRRPGGACFACAERTAHPSGLNTGVLIWTC</sequence>
<dbReference type="Gene3D" id="1.25.40.10">
    <property type="entry name" value="Tetratricopeptide repeat domain"/>
    <property type="match status" value="1"/>
</dbReference>
<dbReference type="PANTHER" id="PTHR42345">
    <property type="entry name" value="TPR_REGION DOMAIN-CONTAINING PROTEIN"/>
    <property type="match status" value="1"/>
</dbReference>
<dbReference type="InterPro" id="IPR019734">
    <property type="entry name" value="TPR_rpt"/>
</dbReference>
<evidence type="ECO:0000256" key="2">
    <source>
        <dbReference type="SAM" id="MobiDB-lite"/>
    </source>
</evidence>
<evidence type="ECO:0000256" key="1">
    <source>
        <dbReference type="PROSITE-ProRule" id="PRU00339"/>
    </source>
</evidence>
<feature type="compositionally biased region" description="Polar residues" evidence="2">
    <location>
        <begin position="1"/>
        <end position="39"/>
    </location>
</feature>
<dbReference type="GeneID" id="63756615"/>
<dbReference type="RefSeq" id="XP_040706758.1">
    <property type="nucleotide sequence ID" value="XM_040840542.1"/>
</dbReference>
<evidence type="ECO:0000313" key="4">
    <source>
        <dbReference type="Proteomes" id="UP000184356"/>
    </source>
</evidence>
<dbReference type="PROSITE" id="PS50005">
    <property type="entry name" value="TPR"/>
    <property type="match status" value="1"/>
</dbReference>
<dbReference type="InterPro" id="IPR011990">
    <property type="entry name" value="TPR-like_helical_dom_sf"/>
</dbReference>
<keyword evidence="1" id="KW-0802">TPR repeat</keyword>
<dbReference type="Proteomes" id="UP000184356">
    <property type="component" value="Unassembled WGS sequence"/>
</dbReference>
<gene>
    <name evidence="3" type="ORF">ASPSYDRAFT_129738</name>
</gene>
<protein>
    <submittedName>
        <fullName evidence="3">Uncharacterized protein</fullName>
    </submittedName>
</protein>
<dbReference type="OrthoDB" id="20872at2759"/>